<proteinExistence type="predicted"/>
<dbReference type="RefSeq" id="WP_303278892.1">
    <property type="nucleotide sequence ID" value="NZ_JAUOEK010000142.1"/>
</dbReference>
<name>A0ABT8WDF8_9FLAO</name>
<dbReference type="PROSITE" id="PS50975">
    <property type="entry name" value="ATP_GRASP"/>
    <property type="match status" value="1"/>
</dbReference>
<dbReference type="InterPro" id="IPR013815">
    <property type="entry name" value="ATP_grasp_subdomain_1"/>
</dbReference>
<dbReference type="Proteomes" id="UP001176883">
    <property type="component" value="Unassembled WGS sequence"/>
</dbReference>
<protein>
    <submittedName>
        <fullName evidence="3">ATP-grasp domain-containing protein</fullName>
    </submittedName>
</protein>
<evidence type="ECO:0000259" key="2">
    <source>
        <dbReference type="PROSITE" id="PS50975"/>
    </source>
</evidence>
<feature type="domain" description="ATP-grasp" evidence="2">
    <location>
        <begin position="108"/>
        <end position="291"/>
    </location>
</feature>
<comment type="caution">
    <text evidence="3">The sequence shown here is derived from an EMBL/GenBank/DDBJ whole genome shotgun (WGS) entry which is preliminary data.</text>
</comment>
<keyword evidence="1" id="KW-0547">Nucleotide-binding</keyword>
<sequence length="321" mass="36993">MTNILITSAGRRVSLVKAFKNELTKIDSSGKVFVVDASPDISAASQISDKAFKICEIENPDYIASLLKISIENNINLIIPTIDTELLVLAKNEVKFSELDIQLVVSSQDFINKCNNKLKTQSLFDQLNVQIPKVYSKDNYKLPIFIKPIEGSSSNENYVIKNKNQISKYHEEDDSFCFFEYLDHDVYNEYTCDLYYDKDSILKCVIPRKRIETRGGEISKGVTRKNEIKTLIETNFSFLEGARGCLTVQLFIHKTHRTIFGIEINPRFGGGFPLSYLAGGNYPKWIIQEYILNEALHYYDDWEENLLMLRYDDEILVHNYE</sequence>
<dbReference type="InterPro" id="IPR011761">
    <property type="entry name" value="ATP-grasp"/>
</dbReference>
<evidence type="ECO:0000313" key="3">
    <source>
        <dbReference type="EMBL" id="MDO5971188.1"/>
    </source>
</evidence>
<dbReference type="InterPro" id="IPR003806">
    <property type="entry name" value="ATP-grasp_PylC-type"/>
</dbReference>
<evidence type="ECO:0000256" key="1">
    <source>
        <dbReference type="PROSITE-ProRule" id="PRU00409"/>
    </source>
</evidence>
<keyword evidence="1" id="KW-0067">ATP-binding</keyword>
<evidence type="ECO:0000313" key="4">
    <source>
        <dbReference type="Proteomes" id="UP001176883"/>
    </source>
</evidence>
<keyword evidence="4" id="KW-1185">Reference proteome</keyword>
<reference evidence="3" key="1">
    <citation type="submission" date="2023-07" db="EMBL/GenBank/DDBJ databases">
        <title>Two novel species in the genus Flavivirga.</title>
        <authorList>
            <person name="Kwon K."/>
        </authorList>
    </citation>
    <scope>NUCLEOTIDE SEQUENCE</scope>
    <source>
        <strain evidence="3">KCTC 52353</strain>
    </source>
</reference>
<organism evidence="3 4">
    <name type="scientific">Flavivirga aquimarina</name>
    <dbReference type="NCBI Taxonomy" id="2027862"/>
    <lineage>
        <taxon>Bacteria</taxon>
        <taxon>Pseudomonadati</taxon>
        <taxon>Bacteroidota</taxon>
        <taxon>Flavobacteriia</taxon>
        <taxon>Flavobacteriales</taxon>
        <taxon>Flavobacteriaceae</taxon>
        <taxon>Flavivirga</taxon>
    </lineage>
</organism>
<accession>A0ABT8WDF8</accession>
<dbReference type="Pfam" id="PF21360">
    <property type="entry name" value="PylC-like_N"/>
    <property type="match status" value="1"/>
</dbReference>
<gene>
    <name evidence="3" type="ORF">Q4Q35_15370</name>
</gene>
<dbReference type="Pfam" id="PF02655">
    <property type="entry name" value="ATP-grasp_3"/>
    <property type="match status" value="1"/>
</dbReference>
<dbReference type="EMBL" id="JAUOEK010000142">
    <property type="protein sequence ID" value="MDO5971188.1"/>
    <property type="molecule type" value="Genomic_DNA"/>
</dbReference>
<dbReference type="InterPro" id="IPR048764">
    <property type="entry name" value="PylC_N"/>
</dbReference>
<dbReference type="Gene3D" id="3.30.1490.20">
    <property type="entry name" value="ATP-grasp fold, A domain"/>
    <property type="match status" value="1"/>
</dbReference>
<dbReference type="Gene3D" id="3.40.50.20">
    <property type="match status" value="1"/>
</dbReference>
<dbReference type="Gene3D" id="3.30.470.20">
    <property type="entry name" value="ATP-grasp fold, B domain"/>
    <property type="match status" value="1"/>
</dbReference>
<dbReference type="SUPFAM" id="SSF56059">
    <property type="entry name" value="Glutathione synthetase ATP-binding domain-like"/>
    <property type="match status" value="1"/>
</dbReference>